<evidence type="ECO:0000313" key="5">
    <source>
        <dbReference type="Proteomes" id="UP001060123"/>
    </source>
</evidence>
<reference evidence="2 4" key="1">
    <citation type="submission" date="2017-11" db="EMBL/GenBank/DDBJ databases">
        <authorList>
            <person name="Han C.G."/>
        </authorList>
    </citation>
    <scope>NUCLEOTIDE SEQUENCE [LARGE SCALE GENOMIC DNA]</scope>
    <source>
        <strain evidence="2 4">HCNT1</strain>
    </source>
</reference>
<dbReference type="EMBL" id="CP104144">
    <property type="protein sequence ID" value="UWU18736.1"/>
    <property type="molecule type" value="Genomic_DNA"/>
</dbReference>
<proteinExistence type="predicted"/>
<evidence type="ECO:0000313" key="4">
    <source>
        <dbReference type="Proteomes" id="UP000232164"/>
    </source>
</evidence>
<accession>A0A2N0DB21</accession>
<gene>
    <name evidence="2" type="ORF">CWR43_10010</name>
    <name evidence="3" type="ORF">N2599_26470</name>
</gene>
<keyword evidence="5" id="KW-1185">Reference proteome</keyword>
<sequence>MEYGIVAARLDADEKSGCIILQVGLQCRTVLVTRRAILNVASPPRSSEAHFLEHVRTFCEIAVNRMQTPIVNQDIVITADDVRGWRRHWPSSPAKLSPRSNETRNSGCHIGKQPHHLRLVSAKSPEEKSYTVEGS</sequence>
<protein>
    <submittedName>
        <fullName evidence="2">Uncharacterized protein</fullName>
    </submittedName>
</protein>
<dbReference type="AlphaFoldDB" id="A0A2N0DB21"/>
<name>A0A2N0DB21_RHISU</name>
<reference evidence="2 4" key="2">
    <citation type="submission" date="2017-12" db="EMBL/GenBank/DDBJ databases">
        <title>Genome sequence of Rhizobium sullae HCNT1 isolated from Sulla coronaria nodules and featuring peculiar denitrification phenotypes.</title>
        <authorList>
            <person name="De Diego-Diaz B."/>
            <person name="Treu L."/>
            <person name="Campanaro S."/>
            <person name="Da Silva Duarte V."/>
            <person name="Basaglia M."/>
            <person name="Favaro L."/>
            <person name="Casella S."/>
            <person name="Squartini A."/>
        </authorList>
    </citation>
    <scope>NUCLEOTIDE SEQUENCE [LARGE SCALE GENOMIC DNA]</scope>
    <source>
        <strain evidence="2 4">HCNT1</strain>
    </source>
</reference>
<feature type="region of interest" description="Disordered" evidence="1">
    <location>
        <begin position="89"/>
        <end position="135"/>
    </location>
</feature>
<evidence type="ECO:0000313" key="2">
    <source>
        <dbReference type="EMBL" id="PKA43310.1"/>
    </source>
</evidence>
<keyword evidence="3" id="KW-0614">Plasmid</keyword>
<dbReference type="EMBL" id="PIQN01000007">
    <property type="protein sequence ID" value="PKA43310.1"/>
    <property type="molecule type" value="Genomic_DNA"/>
</dbReference>
<evidence type="ECO:0000313" key="3">
    <source>
        <dbReference type="EMBL" id="UWU18736.1"/>
    </source>
</evidence>
<reference evidence="3" key="3">
    <citation type="submission" date="2022-09" db="EMBL/GenBank/DDBJ databases">
        <title>Australian commercial rhizobial inoculants.</title>
        <authorList>
            <person name="Kohlmeier M.G."/>
            <person name="O'Hara G.W."/>
            <person name="Colombi E."/>
            <person name="Ramsay J.P."/>
            <person name="Terpolilli J."/>
        </authorList>
    </citation>
    <scope>NUCLEOTIDE SEQUENCE</scope>
    <source>
        <strain evidence="3">WSM1592</strain>
        <plasmid evidence="3">pWSM1592_1</plasmid>
    </source>
</reference>
<feature type="compositionally biased region" description="Basic and acidic residues" evidence="1">
    <location>
        <begin position="124"/>
        <end position="135"/>
    </location>
</feature>
<organism evidence="2 4">
    <name type="scientific">Rhizobium sullae</name>
    <name type="common">Rhizobium hedysari</name>
    <dbReference type="NCBI Taxonomy" id="50338"/>
    <lineage>
        <taxon>Bacteria</taxon>
        <taxon>Pseudomonadati</taxon>
        <taxon>Pseudomonadota</taxon>
        <taxon>Alphaproteobacteria</taxon>
        <taxon>Hyphomicrobiales</taxon>
        <taxon>Rhizobiaceae</taxon>
        <taxon>Rhizobium/Agrobacterium group</taxon>
        <taxon>Rhizobium</taxon>
    </lineage>
</organism>
<geneLocation type="plasmid" evidence="3 5">
    <name>pWSM1592_1</name>
</geneLocation>
<dbReference type="Proteomes" id="UP000232164">
    <property type="component" value="Unassembled WGS sequence"/>
</dbReference>
<dbReference type="Proteomes" id="UP001060123">
    <property type="component" value="Plasmid pWSM1592_1"/>
</dbReference>
<evidence type="ECO:0000256" key="1">
    <source>
        <dbReference type="SAM" id="MobiDB-lite"/>
    </source>
</evidence>
<dbReference type="STRING" id="1041146.GCA_000427985_06321"/>
<dbReference type="RefSeq" id="WP_051336530.1">
    <property type="nucleotide sequence ID" value="NZ_CP104144.1"/>
</dbReference>